<accession>A0ABQ6NFJ3</accession>
<evidence type="ECO:0000256" key="1">
    <source>
        <dbReference type="SAM" id="Phobius"/>
    </source>
</evidence>
<evidence type="ECO:0000313" key="2">
    <source>
        <dbReference type="EMBL" id="GMK43524.1"/>
    </source>
</evidence>
<keyword evidence="3" id="KW-1185">Reference proteome</keyword>
<gene>
    <name evidence="2" type="ORF">PghCCS26_06510</name>
</gene>
<feature type="transmembrane region" description="Helical" evidence="1">
    <location>
        <begin position="85"/>
        <end position="106"/>
    </location>
</feature>
<protein>
    <recommendedName>
        <fullName evidence="4">ABC transporter permease</fullName>
    </recommendedName>
</protein>
<proteinExistence type="predicted"/>
<keyword evidence="1" id="KW-0472">Membrane</keyword>
<sequence>MNRIGNVLKMHQRDKFAWLIIPFMILGSSFVINLIIGFLSGVGIYTGGLMSIFIYMFVLGIIVLPQTFPFAISFSVRRTDYYAGTVLHALISGGFTAIILLLLSAIEKATNFWGTGLHFFHLPFLTDGNIVQQFIFNFLTLVLLFFWGFAIGSVFRKFRAIGLFVLTLACLLATTIMMVLIISKDWWDEIANWFMDLTAFGLSLWFLPIILIFAIVSFALIRRSTV</sequence>
<feature type="transmembrane region" description="Helical" evidence="1">
    <location>
        <begin position="202"/>
        <end position="221"/>
    </location>
</feature>
<keyword evidence="1" id="KW-1133">Transmembrane helix</keyword>
<comment type="caution">
    <text evidence="2">The sequence shown here is derived from an EMBL/GenBank/DDBJ whole genome shotgun (WGS) entry which is preliminary data.</text>
</comment>
<feature type="transmembrane region" description="Helical" evidence="1">
    <location>
        <begin position="42"/>
        <end position="64"/>
    </location>
</feature>
<dbReference type="RefSeq" id="WP_317978788.1">
    <property type="nucleotide sequence ID" value="NZ_BTCL01000002.1"/>
</dbReference>
<organism evidence="2 3">
    <name type="scientific">Paenibacillus glycanilyticus</name>
    <dbReference type="NCBI Taxonomy" id="126569"/>
    <lineage>
        <taxon>Bacteria</taxon>
        <taxon>Bacillati</taxon>
        <taxon>Bacillota</taxon>
        <taxon>Bacilli</taxon>
        <taxon>Bacillales</taxon>
        <taxon>Paenibacillaceae</taxon>
        <taxon>Paenibacillus</taxon>
    </lineage>
</organism>
<reference evidence="2 3" key="1">
    <citation type="submission" date="2023-05" db="EMBL/GenBank/DDBJ databases">
        <title>Draft genome of Paenibacillus sp. CCS26.</title>
        <authorList>
            <person name="Akita H."/>
            <person name="Shinto Y."/>
            <person name="Kimura Z."/>
        </authorList>
    </citation>
    <scope>NUCLEOTIDE SEQUENCE [LARGE SCALE GENOMIC DNA]</scope>
    <source>
        <strain evidence="2 3">CCS26</strain>
    </source>
</reference>
<dbReference type="Proteomes" id="UP001285921">
    <property type="component" value="Unassembled WGS sequence"/>
</dbReference>
<feature type="transmembrane region" description="Helical" evidence="1">
    <location>
        <begin position="16"/>
        <end position="36"/>
    </location>
</feature>
<dbReference type="EMBL" id="BTCL01000002">
    <property type="protein sequence ID" value="GMK43524.1"/>
    <property type="molecule type" value="Genomic_DNA"/>
</dbReference>
<evidence type="ECO:0000313" key="3">
    <source>
        <dbReference type="Proteomes" id="UP001285921"/>
    </source>
</evidence>
<feature type="transmembrane region" description="Helical" evidence="1">
    <location>
        <begin position="161"/>
        <end position="182"/>
    </location>
</feature>
<name>A0ABQ6NFJ3_9BACL</name>
<evidence type="ECO:0008006" key="4">
    <source>
        <dbReference type="Google" id="ProtNLM"/>
    </source>
</evidence>
<feature type="transmembrane region" description="Helical" evidence="1">
    <location>
        <begin position="130"/>
        <end position="149"/>
    </location>
</feature>
<keyword evidence="1" id="KW-0812">Transmembrane</keyword>